<dbReference type="PROSITE" id="PS51293">
    <property type="entry name" value="SANT"/>
    <property type="match status" value="1"/>
</dbReference>
<evidence type="ECO:0000256" key="3">
    <source>
        <dbReference type="ARBA" id="ARBA00023163"/>
    </source>
</evidence>
<proteinExistence type="predicted"/>
<sequence>MATTRCAPPQPSALRSPGMGRDRRTGMEGDVDVPGWHINVGSDFQAEIPELQARPATEDEEPASLVWKPWEDTDSDMETHDRVRDLLDMASSSGIPGAAANLDLALHCLHQAQGSVPEALKMLLSGGPQTPQGHPLADYYYAGSSRWTPEEKKSFQKAFHTSGKNFHLIQKEIQSKTVAQCVEYYYSWKKEHKIITTPAQLILDPISKHVEDKKVIRSSQHGFTRGKSCLVNLISFYNETITWTDEGKAVDIAYLGFSKAFDTVQ</sequence>
<dbReference type="InterPro" id="IPR001005">
    <property type="entry name" value="SANT/Myb"/>
</dbReference>
<protein>
    <submittedName>
        <fullName evidence="8">Zinc finger protein 541-like</fullName>
    </submittedName>
</protein>
<reference evidence="8" key="1">
    <citation type="submission" date="2019-10" db="EMBL/GenBank/DDBJ databases">
        <authorList>
            <person name="Soares A.E.R."/>
            <person name="Aleixo A."/>
            <person name="Schneider P."/>
            <person name="Miyaki C.Y."/>
            <person name="Schneider M.P."/>
            <person name="Mello C."/>
            <person name="Vasconcelos A.T.R."/>
        </authorList>
    </citation>
    <scope>NUCLEOTIDE SEQUENCE</scope>
    <source>
        <tissue evidence="8">Muscle</tissue>
    </source>
</reference>
<dbReference type="PANTHER" id="PTHR16089">
    <property type="entry name" value="REST COREPRESSOR COREST PROTEIN-RELATED"/>
    <property type="match status" value="1"/>
</dbReference>
<evidence type="ECO:0000313" key="8">
    <source>
        <dbReference type="EMBL" id="KAJ7420317.1"/>
    </source>
</evidence>
<dbReference type="InterPro" id="IPR051066">
    <property type="entry name" value="Trans_reg/Corepressor"/>
</dbReference>
<evidence type="ECO:0000256" key="2">
    <source>
        <dbReference type="ARBA" id="ARBA00023015"/>
    </source>
</evidence>
<dbReference type="SMART" id="SM01189">
    <property type="entry name" value="ELM2"/>
    <property type="match status" value="1"/>
</dbReference>
<evidence type="ECO:0000256" key="5">
    <source>
        <dbReference type="SAM" id="MobiDB-lite"/>
    </source>
</evidence>
<dbReference type="Proteomes" id="UP001145742">
    <property type="component" value="Unassembled WGS sequence"/>
</dbReference>
<accession>A0ABQ9DKJ2</accession>
<dbReference type="Gene3D" id="4.10.1240.50">
    <property type="match status" value="1"/>
</dbReference>
<dbReference type="Pfam" id="PF00249">
    <property type="entry name" value="Myb_DNA-binding"/>
    <property type="match status" value="1"/>
</dbReference>
<evidence type="ECO:0000256" key="1">
    <source>
        <dbReference type="ARBA" id="ARBA00004123"/>
    </source>
</evidence>
<comment type="subcellular location">
    <subcellularLocation>
        <location evidence="1">Nucleus</location>
    </subcellularLocation>
</comment>
<evidence type="ECO:0000259" key="6">
    <source>
        <dbReference type="PROSITE" id="PS51156"/>
    </source>
</evidence>
<dbReference type="Gene3D" id="1.10.10.60">
    <property type="entry name" value="Homeodomain-like"/>
    <property type="match status" value="1"/>
</dbReference>
<feature type="domain" description="SANT" evidence="7">
    <location>
        <begin position="142"/>
        <end position="193"/>
    </location>
</feature>
<dbReference type="InterPro" id="IPR009057">
    <property type="entry name" value="Homeodomain-like_sf"/>
</dbReference>
<dbReference type="InterPro" id="IPR017884">
    <property type="entry name" value="SANT_dom"/>
</dbReference>
<evidence type="ECO:0000313" key="9">
    <source>
        <dbReference type="Proteomes" id="UP001145742"/>
    </source>
</evidence>
<name>A0ABQ9DKJ2_9PASS</name>
<keyword evidence="4" id="KW-0539">Nucleus</keyword>
<dbReference type="Pfam" id="PF01448">
    <property type="entry name" value="ELM2"/>
    <property type="match status" value="1"/>
</dbReference>
<gene>
    <name evidence="8" type="ORF">WISP_49084</name>
</gene>
<keyword evidence="9" id="KW-1185">Reference proteome</keyword>
<feature type="domain" description="ELM2" evidence="6">
    <location>
        <begin position="36"/>
        <end position="127"/>
    </location>
</feature>
<dbReference type="EMBL" id="WHWB01033357">
    <property type="protein sequence ID" value="KAJ7420317.1"/>
    <property type="molecule type" value="Genomic_DNA"/>
</dbReference>
<feature type="region of interest" description="Disordered" evidence="5">
    <location>
        <begin position="1"/>
        <end position="34"/>
    </location>
</feature>
<dbReference type="PANTHER" id="PTHR16089:SF23">
    <property type="entry name" value="ZINC FINGER PROTEIN 541"/>
    <property type="match status" value="1"/>
</dbReference>
<evidence type="ECO:0000259" key="7">
    <source>
        <dbReference type="PROSITE" id="PS51293"/>
    </source>
</evidence>
<organism evidence="8 9">
    <name type="scientific">Willisornis vidua</name>
    <name type="common">Xingu scale-backed antbird</name>
    <dbReference type="NCBI Taxonomy" id="1566151"/>
    <lineage>
        <taxon>Eukaryota</taxon>
        <taxon>Metazoa</taxon>
        <taxon>Chordata</taxon>
        <taxon>Craniata</taxon>
        <taxon>Vertebrata</taxon>
        <taxon>Euteleostomi</taxon>
        <taxon>Archelosauria</taxon>
        <taxon>Archosauria</taxon>
        <taxon>Dinosauria</taxon>
        <taxon>Saurischia</taxon>
        <taxon>Theropoda</taxon>
        <taxon>Coelurosauria</taxon>
        <taxon>Aves</taxon>
        <taxon>Neognathae</taxon>
        <taxon>Neoaves</taxon>
        <taxon>Telluraves</taxon>
        <taxon>Australaves</taxon>
        <taxon>Passeriformes</taxon>
        <taxon>Thamnophilidae</taxon>
        <taxon>Willisornis</taxon>
    </lineage>
</organism>
<dbReference type="SUPFAM" id="SSF46689">
    <property type="entry name" value="Homeodomain-like"/>
    <property type="match status" value="1"/>
</dbReference>
<comment type="caution">
    <text evidence="8">The sequence shown here is derived from an EMBL/GenBank/DDBJ whole genome shotgun (WGS) entry which is preliminary data.</text>
</comment>
<dbReference type="InterPro" id="IPR000949">
    <property type="entry name" value="ELM2_dom"/>
</dbReference>
<evidence type="ECO:0000256" key="4">
    <source>
        <dbReference type="ARBA" id="ARBA00023242"/>
    </source>
</evidence>
<keyword evidence="3" id="KW-0804">Transcription</keyword>
<dbReference type="SMART" id="SM00717">
    <property type="entry name" value="SANT"/>
    <property type="match status" value="1"/>
</dbReference>
<dbReference type="PROSITE" id="PS51156">
    <property type="entry name" value="ELM2"/>
    <property type="match status" value="1"/>
</dbReference>
<keyword evidence="2" id="KW-0805">Transcription regulation</keyword>